<dbReference type="AlphaFoldDB" id="A0A1M7YYY5"/>
<dbReference type="OrthoDB" id="5641137at2"/>
<proteinExistence type="predicted"/>
<dbReference type="InterPro" id="IPR014949">
    <property type="entry name" value="DUF1820"/>
</dbReference>
<gene>
    <name evidence="1" type="ORF">VQ7734_03564</name>
</gene>
<name>A0A1M7YYY5_9VIBR</name>
<evidence type="ECO:0008006" key="3">
    <source>
        <dbReference type="Google" id="ProtNLM"/>
    </source>
</evidence>
<dbReference type="EMBL" id="FRFG01000048">
    <property type="protein sequence ID" value="SHO57794.1"/>
    <property type="molecule type" value="Genomic_DNA"/>
</dbReference>
<dbReference type="RefSeq" id="WP_073585073.1">
    <property type="nucleotide sequence ID" value="NZ_AP024897.1"/>
</dbReference>
<organism evidence="1 2">
    <name type="scientific">Vibrio quintilis</name>
    <dbReference type="NCBI Taxonomy" id="1117707"/>
    <lineage>
        <taxon>Bacteria</taxon>
        <taxon>Pseudomonadati</taxon>
        <taxon>Pseudomonadota</taxon>
        <taxon>Gammaproteobacteria</taxon>
        <taxon>Vibrionales</taxon>
        <taxon>Vibrionaceae</taxon>
        <taxon>Vibrio</taxon>
    </lineage>
</organism>
<dbReference type="Pfam" id="PF08850">
    <property type="entry name" value="DUF1820"/>
    <property type="match status" value="1"/>
</dbReference>
<dbReference type="Proteomes" id="UP000184600">
    <property type="component" value="Unassembled WGS sequence"/>
</dbReference>
<evidence type="ECO:0000313" key="1">
    <source>
        <dbReference type="EMBL" id="SHO57794.1"/>
    </source>
</evidence>
<sequence length="107" mass="12304">MTKPKALYKVIFIQAGKQYEVFVRELHSSNIFGFIEIGDFVWDTQTTIVLDPSHEKLKDEFTAVDHTFLPMHCILRVDRVAQNGTAKIIELNDKVTHFPGPVYTPKK</sequence>
<protein>
    <recommendedName>
        <fullName evidence="3">DUF1820 domain-containing protein</fullName>
    </recommendedName>
</protein>
<reference evidence="2" key="1">
    <citation type="submission" date="2016-12" db="EMBL/GenBank/DDBJ databases">
        <authorList>
            <person name="Rodrigo-Torres L."/>
            <person name="Arahal R.D."/>
            <person name="Lucena T."/>
        </authorList>
    </citation>
    <scope>NUCLEOTIDE SEQUENCE [LARGE SCALE GENOMIC DNA]</scope>
</reference>
<accession>A0A1M7YYY5</accession>
<evidence type="ECO:0000313" key="2">
    <source>
        <dbReference type="Proteomes" id="UP000184600"/>
    </source>
</evidence>
<keyword evidence="2" id="KW-1185">Reference proteome</keyword>